<gene>
    <name evidence="3" type="ORF">yc1106_05121</name>
</gene>
<evidence type="ECO:0000313" key="4">
    <source>
        <dbReference type="Proteomes" id="UP001056012"/>
    </source>
</evidence>
<sequence length="533" mass="61346">MSSYNTEPRRSSDLSIQDHEDIGRIRALNRTMTYLNTPAQSAIKEFLSVAYHIEHYEALAKRAQKLLEAALKDARDSDKVEVQFRITCRAKTIKSLEEKLQARDKTRNYRTVRDILEDVPDLAGVRIVLYTPNKAQRSRVKEAIKEIWGDGVEERLHGDPVLSRKANSSKIHDKDADNNDEDAMSSGRESEEYVPKHLGYQADHYRALMRKDQQDDSYKYKEIDKVEIQVVSALGHVWAEAGHDVMYKTHAYGNPTKLERRILDALSGLITSGDLLLEEFRESVTKRTYARWRHREDLAMWLRESDVMKQKGREDEKKIHKTLDYHFGAAGIDILYKFLSKTDNNYPIAVRNILKTLDFPKNPISGLKNELARFGDGFVPPHGLLAPFCVLSRLLPKSEEPLDMEAHNVSQKCSIMMDAFILLQTFSGTAAAAKHYLLDNVELTKEEMESIDFVLSDPLRRDCLSNFGNYLEQDLQVGWDWFVQQAIDDKLCGFLFRLALLDVSAEETYSLERLEKLQIKPLSRQSTFDDNHE</sequence>
<dbReference type="PANTHER" id="PTHR41773">
    <property type="entry name" value="GTP PYROPHOSPHATASE-RELATED"/>
    <property type="match status" value="1"/>
</dbReference>
<dbReference type="GO" id="GO:0015969">
    <property type="term" value="P:guanosine tetraphosphate metabolic process"/>
    <property type="evidence" value="ECO:0007669"/>
    <property type="project" value="InterPro"/>
</dbReference>
<accession>A0A9Q8Z7J2</accession>
<dbReference type="InterPro" id="IPR043519">
    <property type="entry name" value="NT_sf"/>
</dbReference>
<feature type="domain" description="RelA/SpoT" evidence="2">
    <location>
        <begin position="88"/>
        <end position="253"/>
    </location>
</feature>
<evidence type="ECO:0000256" key="1">
    <source>
        <dbReference type="SAM" id="MobiDB-lite"/>
    </source>
</evidence>
<dbReference type="Gene3D" id="3.30.460.10">
    <property type="entry name" value="Beta Polymerase, domain 2"/>
    <property type="match status" value="1"/>
</dbReference>
<dbReference type="InterPro" id="IPR007685">
    <property type="entry name" value="RelA_SpoT"/>
</dbReference>
<protein>
    <recommendedName>
        <fullName evidence="2">RelA/SpoT domain-containing protein</fullName>
    </recommendedName>
</protein>
<dbReference type="OrthoDB" id="3684599at2759"/>
<evidence type="ECO:0000313" key="3">
    <source>
        <dbReference type="EMBL" id="USP77847.1"/>
    </source>
</evidence>
<reference evidence="3" key="1">
    <citation type="submission" date="2021-12" db="EMBL/GenBank/DDBJ databases">
        <title>Curvularia clavata genome.</title>
        <authorList>
            <person name="Cao Y."/>
        </authorList>
    </citation>
    <scope>NUCLEOTIDE SEQUENCE</scope>
    <source>
        <strain evidence="3">Yc1106</strain>
    </source>
</reference>
<evidence type="ECO:0000259" key="2">
    <source>
        <dbReference type="SMART" id="SM00954"/>
    </source>
</evidence>
<proteinExistence type="predicted"/>
<dbReference type="Pfam" id="PF04607">
    <property type="entry name" value="RelA_SpoT"/>
    <property type="match status" value="1"/>
</dbReference>
<dbReference type="AlphaFoldDB" id="A0A9Q8Z7J2"/>
<dbReference type="EMBL" id="CP089276">
    <property type="protein sequence ID" value="USP77847.1"/>
    <property type="molecule type" value="Genomic_DNA"/>
</dbReference>
<dbReference type="Proteomes" id="UP001056012">
    <property type="component" value="Chromosome 3"/>
</dbReference>
<dbReference type="SMART" id="SM00954">
    <property type="entry name" value="RelA_SpoT"/>
    <property type="match status" value="1"/>
</dbReference>
<name>A0A9Q8Z7J2_CURCL</name>
<dbReference type="CDD" id="cd05399">
    <property type="entry name" value="NT_Rel-Spo_like"/>
    <property type="match status" value="1"/>
</dbReference>
<organism evidence="3 4">
    <name type="scientific">Curvularia clavata</name>
    <dbReference type="NCBI Taxonomy" id="95742"/>
    <lineage>
        <taxon>Eukaryota</taxon>
        <taxon>Fungi</taxon>
        <taxon>Dikarya</taxon>
        <taxon>Ascomycota</taxon>
        <taxon>Pezizomycotina</taxon>
        <taxon>Dothideomycetes</taxon>
        <taxon>Pleosporomycetidae</taxon>
        <taxon>Pleosporales</taxon>
        <taxon>Pleosporineae</taxon>
        <taxon>Pleosporaceae</taxon>
        <taxon>Curvularia</taxon>
    </lineage>
</organism>
<feature type="region of interest" description="Disordered" evidence="1">
    <location>
        <begin position="159"/>
        <end position="192"/>
    </location>
</feature>
<dbReference type="SUPFAM" id="SSF81301">
    <property type="entry name" value="Nucleotidyltransferase"/>
    <property type="match status" value="1"/>
</dbReference>
<dbReference type="PANTHER" id="PTHR41773:SF1">
    <property type="entry name" value="RELA_SPOT DOMAIN-CONTAINING PROTEIN"/>
    <property type="match status" value="1"/>
</dbReference>
<keyword evidence="4" id="KW-1185">Reference proteome</keyword>
<dbReference type="VEuPathDB" id="FungiDB:yc1106_05121"/>